<evidence type="ECO:0000256" key="5">
    <source>
        <dbReference type="ARBA" id="ARBA00022692"/>
    </source>
</evidence>
<dbReference type="EMBL" id="AYZK01000002">
    <property type="protein sequence ID" value="KRM87565.1"/>
    <property type="molecule type" value="Genomic_DNA"/>
</dbReference>
<dbReference type="AlphaFoldDB" id="A0A0R2C724"/>
<keyword evidence="15" id="KW-1185">Reference proteome</keyword>
<dbReference type="STRING" id="1423810.FD19_GL001077"/>
<evidence type="ECO:0000256" key="4">
    <source>
        <dbReference type="ARBA" id="ARBA00022538"/>
    </source>
</evidence>
<evidence type="ECO:0000256" key="3">
    <source>
        <dbReference type="ARBA" id="ARBA00022448"/>
    </source>
</evidence>
<comment type="similarity">
    <text evidence="2">Belongs to the TMEM175 family.</text>
</comment>
<evidence type="ECO:0000256" key="8">
    <source>
        <dbReference type="ARBA" id="ARBA00022989"/>
    </source>
</evidence>
<evidence type="ECO:0000313" key="15">
    <source>
        <dbReference type="Proteomes" id="UP000051789"/>
    </source>
</evidence>
<evidence type="ECO:0000256" key="7">
    <source>
        <dbReference type="ARBA" id="ARBA00022958"/>
    </source>
</evidence>
<evidence type="ECO:0000256" key="11">
    <source>
        <dbReference type="ARBA" id="ARBA00023303"/>
    </source>
</evidence>
<proteinExistence type="inferred from homology"/>
<evidence type="ECO:0000256" key="1">
    <source>
        <dbReference type="ARBA" id="ARBA00004141"/>
    </source>
</evidence>
<comment type="catalytic activity">
    <reaction evidence="12">
        <text>K(+)(in) = K(+)(out)</text>
        <dbReference type="Rhea" id="RHEA:29463"/>
        <dbReference type="ChEBI" id="CHEBI:29103"/>
    </reaction>
</comment>
<feature type="transmembrane region" description="Helical" evidence="13">
    <location>
        <begin position="109"/>
        <end position="128"/>
    </location>
</feature>
<protein>
    <submittedName>
        <fullName evidence="14">Integral membrane protein</fullName>
    </submittedName>
</protein>
<comment type="caution">
    <text evidence="14">The sequence shown here is derived from an EMBL/GenBank/DDBJ whole genome shotgun (WGS) entry which is preliminary data.</text>
</comment>
<reference evidence="14 15" key="1">
    <citation type="journal article" date="2015" name="Genome Announc.">
        <title>Expanding the biotechnology potential of lactobacilli through comparative genomics of 213 strains and associated genera.</title>
        <authorList>
            <person name="Sun Z."/>
            <person name="Harris H.M."/>
            <person name="McCann A."/>
            <person name="Guo C."/>
            <person name="Argimon S."/>
            <person name="Zhang W."/>
            <person name="Yang X."/>
            <person name="Jeffery I.B."/>
            <person name="Cooney J.C."/>
            <person name="Kagawa T.F."/>
            <person name="Liu W."/>
            <person name="Song Y."/>
            <person name="Salvetti E."/>
            <person name="Wrobel A."/>
            <person name="Rasinkangas P."/>
            <person name="Parkhill J."/>
            <person name="Rea M.C."/>
            <person name="O'Sullivan O."/>
            <person name="Ritari J."/>
            <person name="Douillard F.P."/>
            <person name="Paul Ross R."/>
            <person name="Yang R."/>
            <person name="Briner A.E."/>
            <person name="Felis G.E."/>
            <person name="de Vos W.M."/>
            <person name="Barrangou R."/>
            <person name="Klaenhammer T.R."/>
            <person name="Caufield P.W."/>
            <person name="Cui Y."/>
            <person name="Zhang H."/>
            <person name="O'Toole P.W."/>
        </authorList>
    </citation>
    <scope>NUCLEOTIDE SEQUENCE [LARGE SCALE GENOMIC DNA]</scope>
    <source>
        <strain evidence="14 15">DSM 22698</strain>
    </source>
</reference>
<keyword evidence="11" id="KW-0407">Ion channel</keyword>
<keyword evidence="6" id="KW-0631">Potassium channel</keyword>
<comment type="subcellular location">
    <subcellularLocation>
        <location evidence="1">Membrane</location>
        <topology evidence="1">Multi-pass membrane protein</topology>
    </subcellularLocation>
</comment>
<keyword evidence="3" id="KW-0813">Transport</keyword>
<evidence type="ECO:0000256" key="6">
    <source>
        <dbReference type="ARBA" id="ARBA00022826"/>
    </source>
</evidence>
<keyword evidence="9" id="KW-0406">Ion transport</keyword>
<dbReference type="GO" id="GO:0016020">
    <property type="term" value="C:membrane"/>
    <property type="evidence" value="ECO:0007669"/>
    <property type="project" value="UniProtKB-SubCell"/>
</dbReference>
<sequence>MLSKNMKARFDTFVDAILAIIITIMVLELPNTMTDGTALPLHKLVVSILVYGVSFCFVGSIWYQLARTFDEVDEMSKRMMLWVLVLIFIVSLIPNLTTTMVSDANNVTVTVYGGVVFISTLLLQYVSYKTLHQRYPDTVDFMQTYLSIYGSFARTTLFLIVVSLIVGWFYPQIAMVFYFVIPVRTFLTIDGEQSEIGYLSHMPASGRESFFKLDLKQKRQLRQLMRRYAVNKDFSIPAEQMTSDQWQAFITETSHALGLPEQTITAWFTTVP</sequence>
<keyword evidence="10 13" id="KW-0472">Membrane</keyword>
<evidence type="ECO:0000256" key="10">
    <source>
        <dbReference type="ARBA" id="ARBA00023136"/>
    </source>
</evidence>
<dbReference type="Proteomes" id="UP000051789">
    <property type="component" value="Unassembled WGS sequence"/>
</dbReference>
<keyword evidence="8 13" id="KW-1133">Transmembrane helix</keyword>
<dbReference type="RefSeq" id="WP_054749787.1">
    <property type="nucleotide sequence ID" value="NZ_AYZK01000002.1"/>
</dbReference>
<keyword evidence="5 13" id="KW-0812">Transmembrane</keyword>
<gene>
    <name evidence="14" type="ORF">FD19_GL001077</name>
</gene>
<evidence type="ECO:0000256" key="2">
    <source>
        <dbReference type="ARBA" id="ARBA00006920"/>
    </source>
</evidence>
<keyword evidence="4" id="KW-0633">Potassium transport</keyword>
<dbReference type="Pfam" id="PF06736">
    <property type="entry name" value="TMEM175"/>
    <property type="match status" value="1"/>
</dbReference>
<feature type="transmembrane region" description="Helical" evidence="13">
    <location>
        <begin position="78"/>
        <end position="97"/>
    </location>
</feature>
<name>A0A0R2C724_9LACO</name>
<organism evidence="14 15">
    <name type="scientific">Lacticaseibacillus thailandensis DSM 22698 = JCM 13996</name>
    <dbReference type="NCBI Taxonomy" id="1423810"/>
    <lineage>
        <taxon>Bacteria</taxon>
        <taxon>Bacillati</taxon>
        <taxon>Bacillota</taxon>
        <taxon>Bacilli</taxon>
        <taxon>Lactobacillales</taxon>
        <taxon>Lactobacillaceae</taxon>
        <taxon>Lacticaseibacillus</taxon>
    </lineage>
</organism>
<evidence type="ECO:0000313" key="14">
    <source>
        <dbReference type="EMBL" id="KRM87565.1"/>
    </source>
</evidence>
<dbReference type="InterPro" id="IPR010617">
    <property type="entry name" value="TMEM175-like"/>
</dbReference>
<feature type="transmembrane region" description="Helical" evidence="13">
    <location>
        <begin position="44"/>
        <end position="66"/>
    </location>
</feature>
<dbReference type="GO" id="GO:0005267">
    <property type="term" value="F:potassium channel activity"/>
    <property type="evidence" value="ECO:0007669"/>
    <property type="project" value="UniProtKB-KW"/>
</dbReference>
<accession>A0A0R2C724</accession>
<dbReference type="PATRIC" id="fig|1423810.4.peg.1106"/>
<feature type="transmembrane region" description="Helical" evidence="13">
    <location>
        <begin position="148"/>
        <end position="170"/>
    </location>
</feature>
<dbReference type="GO" id="GO:0015252">
    <property type="term" value="F:proton channel activity"/>
    <property type="evidence" value="ECO:0007669"/>
    <property type="project" value="InterPro"/>
</dbReference>
<evidence type="ECO:0000256" key="9">
    <source>
        <dbReference type="ARBA" id="ARBA00023065"/>
    </source>
</evidence>
<evidence type="ECO:0000256" key="12">
    <source>
        <dbReference type="ARBA" id="ARBA00034430"/>
    </source>
</evidence>
<evidence type="ECO:0000256" key="13">
    <source>
        <dbReference type="SAM" id="Phobius"/>
    </source>
</evidence>
<feature type="transmembrane region" description="Helical" evidence="13">
    <location>
        <begin position="12"/>
        <end position="32"/>
    </location>
</feature>
<keyword evidence="7" id="KW-0630">Potassium</keyword>
<dbReference type="OrthoDB" id="7626281at2"/>